<evidence type="ECO:0000259" key="6">
    <source>
        <dbReference type="PROSITE" id="PS50949"/>
    </source>
</evidence>
<name>A0A6N2UWI5_9FIRM</name>
<dbReference type="SMART" id="SM00345">
    <property type="entry name" value="HTH_GNTR"/>
    <property type="match status" value="1"/>
</dbReference>
<dbReference type="Pfam" id="PF07702">
    <property type="entry name" value="UTRA"/>
    <property type="match status" value="1"/>
</dbReference>
<dbReference type="PANTHER" id="PTHR44846:SF12">
    <property type="entry name" value="HTH-TYPE TRANSCRIPTIONAL REGULATOR TRER"/>
    <property type="match status" value="1"/>
</dbReference>
<proteinExistence type="predicted"/>
<evidence type="ECO:0000256" key="5">
    <source>
        <dbReference type="NCBIfam" id="TIGR02404"/>
    </source>
</evidence>
<evidence type="ECO:0000256" key="4">
    <source>
        <dbReference type="ARBA" id="ARBA00023163"/>
    </source>
</evidence>
<reference evidence="7" key="1">
    <citation type="submission" date="2019-11" db="EMBL/GenBank/DDBJ databases">
        <authorList>
            <person name="Feng L."/>
        </authorList>
    </citation>
    <scope>NUCLEOTIDE SEQUENCE</scope>
    <source>
        <strain evidence="7">BgluceraseaLFYP119</strain>
    </source>
</reference>
<evidence type="ECO:0000313" key="7">
    <source>
        <dbReference type="EMBL" id="VYT22118.1"/>
    </source>
</evidence>
<dbReference type="FunFam" id="3.40.1410.10:FF:000008">
    <property type="entry name" value="Transcriptional regulator, GntR family"/>
    <property type="match status" value="1"/>
</dbReference>
<protein>
    <recommendedName>
        <fullName evidence="5">Trehalose operon repressor</fullName>
    </recommendedName>
</protein>
<dbReference type="InterPro" id="IPR000524">
    <property type="entry name" value="Tscrpt_reg_HTH_GntR"/>
</dbReference>
<dbReference type="SUPFAM" id="SSF64288">
    <property type="entry name" value="Chorismate lyase-like"/>
    <property type="match status" value="1"/>
</dbReference>
<dbReference type="GO" id="GO:0045892">
    <property type="term" value="P:negative regulation of DNA-templated transcription"/>
    <property type="evidence" value="ECO:0007669"/>
    <property type="project" value="TreeGrafter"/>
</dbReference>
<accession>A0A6N2UWI5</accession>
<keyword evidence="4" id="KW-0804">Transcription</keyword>
<dbReference type="PANTHER" id="PTHR44846">
    <property type="entry name" value="MANNOSYL-D-GLYCERATE TRANSPORT/METABOLISM SYSTEM REPRESSOR MNGR-RELATED"/>
    <property type="match status" value="1"/>
</dbReference>
<dbReference type="AlphaFoldDB" id="A0A6N2UWI5"/>
<evidence type="ECO:0000256" key="1">
    <source>
        <dbReference type="ARBA" id="ARBA00022491"/>
    </source>
</evidence>
<dbReference type="EMBL" id="CACRST010000022">
    <property type="protein sequence ID" value="VYT22118.1"/>
    <property type="molecule type" value="Genomic_DNA"/>
</dbReference>
<dbReference type="Pfam" id="PF00392">
    <property type="entry name" value="GntR"/>
    <property type="match status" value="1"/>
</dbReference>
<sequence length="238" mass="28201">MKESKYVAIYKEWKEKIEKGEFSEGDRLPTESAMMEMYQVSRDTVRKSLNLLEQNGYIQRGRGRASLVMPKQRYTFPLSEIASFQEVNRLADAHAETEVVDLDILQDSHMIRKIFQQDMKGEAYKLIRVRRIKGEAVILDKDYFVRDVVSRLPLNECKESVYRYLEEELGLKISYAVKEITVQKATPEDYELLDMEDYDMVVVVRSHTYLENNTLFQYTESRHRPDKFRFVDLAKRKL</sequence>
<dbReference type="InterPro" id="IPR050679">
    <property type="entry name" value="Bact_HTH_transcr_reg"/>
</dbReference>
<dbReference type="PRINTS" id="PR00035">
    <property type="entry name" value="HTHGNTR"/>
</dbReference>
<keyword evidence="1" id="KW-0678">Repressor</keyword>
<dbReference type="GO" id="GO:0003700">
    <property type="term" value="F:DNA-binding transcription factor activity"/>
    <property type="evidence" value="ECO:0007669"/>
    <property type="project" value="UniProtKB-UniRule"/>
</dbReference>
<evidence type="ECO:0000256" key="3">
    <source>
        <dbReference type="ARBA" id="ARBA00023125"/>
    </source>
</evidence>
<dbReference type="InterPro" id="IPR012770">
    <property type="entry name" value="TreR"/>
</dbReference>
<dbReference type="InterPro" id="IPR011663">
    <property type="entry name" value="UTRA"/>
</dbReference>
<dbReference type="SMART" id="SM00866">
    <property type="entry name" value="UTRA"/>
    <property type="match status" value="1"/>
</dbReference>
<organism evidence="7">
    <name type="scientific">Blautia glucerasea</name>
    <dbReference type="NCBI Taxonomy" id="536633"/>
    <lineage>
        <taxon>Bacteria</taxon>
        <taxon>Bacillati</taxon>
        <taxon>Bacillota</taxon>
        <taxon>Clostridia</taxon>
        <taxon>Lachnospirales</taxon>
        <taxon>Lachnospiraceae</taxon>
        <taxon>Blautia</taxon>
    </lineage>
</organism>
<dbReference type="InterPro" id="IPR036388">
    <property type="entry name" value="WH-like_DNA-bd_sf"/>
</dbReference>
<feature type="domain" description="HTH gntR-type" evidence="6">
    <location>
        <begin position="3"/>
        <end position="71"/>
    </location>
</feature>
<keyword evidence="2" id="KW-0805">Transcription regulation</keyword>
<dbReference type="GO" id="GO:0003677">
    <property type="term" value="F:DNA binding"/>
    <property type="evidence" value="ECO:0007669"/>
    <property type="project" value="UniProtKB-UniRule"/>
</dbReference>
<dbReference type="PROSITE" id="PS50949">
    <property type="entry name" value="HTH_GNTR"/>
    <property type="match status" value="1"/>
</dbReference>
<evidence type="ECO:0000256" key="2">
    <source>
        <dbReference type="ARBA" id="ARBA00023015"/>
    </source>
</evidence>
<dbReference type="Gene3D" id="3.40.1410.10">
    <property type="entry name" value="Chorismate lyase-like"/>
    <property type="match status" value="1"/>
</dbReference>
<dbReference type="InterPro" id="IPR036390">
    <property type="entry name" value="WH_DNA-bd_sf"/>
</dbReference>
<dbReference type="NCBIfam" id="TIGR02404">
    <property type="entry name" value="trehalos_R_Bsub"/>
    <property type="match status" value="1"/>
</dbReference>
<dbReference type="SUPFAM" id="SSF46785">
    <property type="entry name" value="Winged helix' DNA-binding domain"/>
    <property type="match status" value="1"/>
</dbReference>
<dbReference type="CDD" id="cd07377">
    <property type="entry name" value="WHTH_GntR"/>
    <property type="match status" value="1"/>
</dbReference>
<dbReference type="Gene3D" id="1.10.10.10">
    <property type="entry name" value="Winged helix-like DNA-binding domain superfamily/Winged helix DNA-binding domain"/>
    <property type="match status" value="1"/>
</dbReference>
<dbReference type="InterPro" id="IPR028978">
    <property type="entry name" value="Chorismate_lyase_/UTRA_dom_sf"/>
</dbReference>
<gene>
    <name evidence="7" type="primary">treR</name>
    <name evidence="7" type="ORF">BGLFYP119_02329</name>
</gene>
<keyword evidence="3" id="KW-0238">DNA-binding</keyword>
<dbReference type="RefSeq" id="WP_156354766.1">
    <property type="nucleotide sequence ID" value="NZ_CACRST010000022.1"/>
</dbReference>